<evidence type="ECO:0000259" key="1">
    <source>
        <dbReference type="Pfam" id="PF03413"/>
    </source>
</evidence>
<sequence>MKLRSLTHTALLLSIVLIGLSQSTLADDDYIEARRLQDSGEILPLQTLLEKIKPAFTGKVLEIELEKEKGQIVYEVEILGKDGIVREIYINARTGEILSIKEDD</sequence>
<accession>A0A3B0YMZ9</accession>
<dbReference type="Gene3D" id="3.10.450.40">
    <property type="match status" value="1"/>
</dbReference>
<protein>
    <recommendedName>
        <fullName evidence="1">PepSY domain-containing protein</fullName>
    </recommendedName>
</protein>
<evidence type="ECO:0000313" key="2">
    <source>
        <dbReference type="EMBL" id="VAW70304.1"/>
    </source>
</evidence>
<feature type="domain" description="PepSY" evidence="1">
    <location>
        <begin position="43"/>
        <end position="100"/>
    </location>
</feature>
<dbReference type="Pfam" id="PF03413">
    <property type="entry name" value="PepSY"/>
    <property type="match status" value="1"/>
</dbReference>
<proteinExistence type="predicted"/>
<gene>
    <name evidence="2" type="ORF">MNBD_GAMMA09-2545</name>
</gene>
<organism evidence="2">
    <name type="scientific">hydrothermal vent metagenome</name>
    <dbReference type="NCBI Taxonomy" id="652676"/>
    <lineage>
        <taxon>unclassified sequences</taxon>
        <taxon>metagenomes</taxon>
        <taxon>ecological metagenomes</taxon>
    </lineage>
</organism>
<dbReference type="AlphaFoldDB" id="A0A3B0YMZ9"/>
<dbReference type="InterPro" id="IPR025711">
    <property type="entry name" value="PepSY"/>
</dbReference>
<reference evidence="2" key="1">
    <citation type="submission" date="2018-06" db="EMBL/GenBank/DDBJ databases">
        <authorList>
            <person name="Zhirakovskaya E."/>
        </authorList>
    </citation>
    <scope>NUCLEOTIDE SEQUENCE</scope>
</reference>
<name>A0A3B0YMZ9_9ZZZZ</name>
<dbReference type="EMBL" id="UOFI01000191">
    <property type="protein sequence ID" value="VAW70304.1"/>
    <property type="molecule type" value="Genomic_DNA"/>
</dbReference>